<comment type="caution">
    <text evidence="2">The sequence shown here is derived from an EMBL/GenBank/DDBJ whole genome shotgun (WGS) entry which is preliminary data.</text>
</comment>
<gene>
    <name evidence="2" type="ORF">CO073_00945</name>
</gene>
<evidence type="ECO:0000256" key="1">
    <source>
        <dbReference type="SAM" id="Phobius"/>
    </source>
</evidence>
<dbReference type="InterPro" id="IPR011990">
    <property type="entry name" value="TPR-like_helical_dom_sf"/>
</dbReference>
<dbReference type="SUPFAM" id="SSF48452">
    <property type="entry name" value="TPR-like"/>
    <property type="match status" value="1"/>
</dbReference>
<keyword evidence="1" id="KW-0812">Transmembrane</keyword>
<evidence type="ECO:0000313" key="2">
    <source>
        <dbReference type="EMBL" id="PJC02157.1"/>
    </source>
</evidence>
<proteinExistence type="predicted"/>
<feature type="transmembrane region" description="Helical" evidence="1">
    <location>
        <begin position="5"/>
        <end position="21"/>
    </location>
</feature>
<dbReference type="Proteomes" id="UP000230136">
    <property type="component" value="Unassembled WGS sequence"/>
</dbReference>
<keyword evidence="1" id="KW-1133">Transmembrane helix</keyword>
<dbReference type="Gene3D" id="1.25.40.10">
    <property type="entry name" value="Tetratricopeptide repeat domain"/>
    <property type="match status" value="1"/>
</dbReference>
<keyword evidence="1" id="KW-0472">Membrane</keyword>
<organism evidence="2 3">
    <name type="scientific">Candidatus Komeilibacteria bacterium CG_4_9_14_0_8_um_filter_36_9</name>
    <dbReference type="NCBI Taxonomy" id="1974473"/>
    <lineage>
        <taxon>Bacteria</taxon>
        <taxon>Candidatus Komeiliibacteriota</taxon>
    </lineage>
</organism>
<name>A0A2M8DRZ5_9BACT</name>
<evidence type="ECO:0008006" key="4">
    <source>
        <dbReference type="Google" id="ProtNLM"/>
    </source>
</evidence>
<accession>A0A2M8DRZ5</accession>
<dbReference type="AlphaFoldDB" id="A0A2M8DRZ5"/>
<sequence>MKKIYIIIAVIIVLLISVYYAKYQNNDLPINIEHEQVVDDLMVVLSSELSNITNDHETSFSESQLTPEIVEILNADIKEIEERLSQVDSDDYSSDDRFADMNVLAMKYQSLADWDKVGSIYLDILDNFQERPLAWYNLATYQIKAGSWRSASDNLFRSLELNNQFIPVWSQLLELYQYQIKIGADEMTGLYNLAIAYTNDNSILRLYAEYLESNGQLEAALSKWKLVYEQTTENKQVILDRINRVQKKINSQ</sequence>
<dbReference type="EMBL" id="PFSY01000042">
    <property type="protein sequence ID" value="PJC02157.1"/>
    <property type="molecule type" value="Genomic_DNA"/>
</dbReference>
<protein>
    <recommendedName>
        <fullName evidence="4">Tetratricopeptide repeat-like domain-containing protein</fullName>
    </recommendedName>
</protein>
<evidence type="ECO:0000313" key="3">
    <source>
        <dbReference type="Proteomes" id="UP000230136"/>
    </source>
</evidence>
<reference evidence="3" key="1">
    <citation type="submission" date="2017-09" db="EMBL/GenBank/DDBJ databases">
        <title>Depth-based differentiation of microbial function through sediment-hosted aquifers and enrichment of novel symbionts in the deep terrestrial subsurface.</title>
        <authorList>
            <person name="Probst A.J."/>
            <person name="Ladd B."/>
            <person name="Jarett J.K."/>
            <person name="Geller-Mcgrath D.E."/>
            <person name="Sieber C.M.K."/>
            <person name="Emerson J.B."/>
            <person name="Anantharaman K."/>
            <person name="Thomas B.C."/>
            <person name="Malmstrom R."/>
            <person name="Stieglmeier M."/>
            <person name="Klingl A."/>
            <person name="Woyke T."/>
            <person name="Ryan C.M."/>
            <person name="Banfield J.F."/>
        </authorList>
    </citation>
    <scope>NUCLEOTIDE SEQUENCE [LARGE SCALE GENOMIC DNA]</scope>
</reference>